<accession>A0A7S3CSI1</accession>
<organism evidence="2">
    <name type="scientific">Strombidium rassoulzadegani</name>
    <dbReference type="NCBI Taxonomy" id="1082188"/>
    <lineage>
        <taxon>Eukaryota</taxon>
        <taxon>Sar</taxon>
        <taxon>Alveolata</taxon>
        <taxon>Ciliophora</taxon>
        <taxon>Intramacronucleata</taxon>
        <taxon>Spirotrichea</taxon>
        <taxon>Oligotrichia</taxon>
        <taxon>Strombidiidae</taxon>
        <taxon>Strombidium</taxon>
    </lineage>
</organism>
<protein>
    <submittedName>
        <fullName evidence="2">Uncharacterized protein</fullName>
    </submittedName>
</protein>
<name>A0A7S3CSI1_9SPIT</name>
<evidence type="ECO:0000313" key="2">
    <source>
        <dbReference type="EMBL" id="CAE0236151.1"/>
    </source>
</evidence>
<sequence length="471" mass="54241">MFHSVMRQEIAELHEQLHDDERFKIDGLTSDIEGFSTRLAELVSKLEQSSRLSDKDGEGEAADEENEEDETKTSQDDEKHTLEELKRLRTELVELEVTQKLVKLRLVMFVKQIQVILFQSQALGGGAKVDDVSFNQDKAVLSTMEIAKNLLEVVKFIKTQCENSDALDKKWVGVLTKKDKFSEKASTQQDPVTYLQSIQFIEALKDTLSQMELEEQSIEANDLDKHSDLIPEVLLHIGNLADRLQQGHSMFIVGNYHSQRAKEKGFGVQADKFVQIDKVNNEIEFNKAQYKDNWELLKKHKNLANFTEHNKREVRQEGFSVDNPVDSKLLEILSEKMQTQLRYIQLTRVSHASIGDNIYELGPRRKVRSKFCILIESMDEEPSLEDSGIQAMDMGEDAKNQEKLRQLCFSYGNCILPFDDWIQEISLREVKAQIILKMQQEYFGGLTKEDVKHVRASIFNQNALMFTKFAK</sequence>
<feature type="compositionally biased region" description="Basic and acidic residues" evidence="1">
    <location>
        <begin position="71"/>
        <end position="80"/>
    </location>
</feature>
<feature type="compositionally biased region" description="Acidic residues" evidence="1">
    <location>
        <begin position="59"/>
        <end position="70"/>
    </location>
</feature>
<evidence type="ECO:0000256" key="1">
    <source>
        <dbReference type="SAM" id="MobiDB-lite"/>
    </source>
</evidence>
<reference evidence="2" key="1">
    <citation type="submission" date="2021-01" db="EMBL/GenBank/DDBJ databases">
        <authorList>
            <person name="Corre E."/>
            <person name="Pelletier E."/>
            <person name="Niang G."/>
            <person name="Scheremetjew M."/>
            <person name="Finn R."/>
            <person name="Kale V."/>
            <person name="Holt S."/>
            <person name="Cochrane G."/>
            <person name="Meng A."/>
            <person name="Brown T."/>
            <person name="Cohen L."/>
        </authorList>
    </citation>
    <scope>NUCLEOTIDE SEQUENCE</scope>
    <source>
        <strain evidence="2">Ras09</strain>
    </source>
</reference>
<dbReference type="AlphaFoldDB" id="A0A7S3CSI1"/>
<gene>
    <name evidence="2" type="ORF">SRAS04492_LOCUS7958</name>
</gene>
<feature type="region of interest" description="Disordered" evidence="1">
    <location>
        <begin position="50"/>
        <end position="80"/>
    </location>
</feature>
<proteinExistence type="predicted"/>
<dbReference type="EMBL" id="HBIA01015941">
    <property type="protein sequence ID" value="CAE0236151.1"/>
    <property type="molecule type" value="Transcribed_RNA"/>
</dbReference>